<sequence length="1736" mass="174336">MWGLALVLISISSSYAQGIRYSVKLLSDGITYQVSLSSTVTLNGTDQQTNSGQITIVAPAGSLTIANLTNVGSSTWANNTTVRAPSQNPAKDYFIFGLTSFGASIPYAAGVEIPLFTFRNTGSCAGAIEVWASSDPFQPNPPSQPINVGNDLTALGFLRSGISNAWLGNYGVGTANCSLLPVVAFSIPTPNSLTSLTPTVTGTVTAGSSVTVLAAGSQSCIATVTGTGWTCTGLTLPAGVNTLTALSANSIGPGNTATVSFTAVALPTIAITSPAANAQTSQTPVVSGTATPNTSVTVTAPGGSSCVVVADGSGNWSCSSLSLPVGLVTITATAGNISGRTSATVAITTIAPPTISIVTPAANATISSSPTVSGLATAGASVTLLGPNSQSCTTTADGGGNWSCSSFSLPAGPVTLTAIAGNTGGTASTTASYTVLTTVAGCGQPLNFLSSFTATALRTVDPTSVQVVTQPASGRVYVNSDGTVRYQPASSAAGSASFTLRAAQLSSGEKRTSSGLVVSQNGLCLLCSVSTPNNVTTTSTTDFATIDQTLSVGGTTTIRAKLSGTAPKGDRAGFVIANPALLSASVLPTITVRTYLAGVLKETYTLPALASIQILSEARQEISFVTQTSDFDEVELSYRTTVGALASLDVYYGFGRPEPIYQTISFNIAYNANLCTDVLSQTTCPQAFSVLTNDIVSGSGIVDPTSVSIVSQPANGSAVANADGTVNFRPTDPAAGAGSFVYQVCTKVDPAATANNSTNGVTASGISSAVCVGCSVTSATAVGDASLSNFATISLPVGAGGYAFIRTKLSRMAPAGDMAGFVVENTSLVSAELVSSVTINTYKGGFLQETAISTGLLSLSALGGGQYELKFQTTKEFDEIEIRTAPVVGVLSTTRVYYGFARFGRTCTQYNATVNFPAGMAYQCPGAFTFGNCASAATSGTFVVGSPSSGTLTLPLTVNLLGTVTVNVSGSGVTGSSTQTIVSGQTSYTLPFAYDGSAPRFTRTLSVTSGQATGSCSTTINVYVMPTVAINSPAANAQTNLTPTVSGTVTTLASLTVYGPGGQTCTPTVDGAGNWSCSSFVFTPGPVTLTAVTVNEVGSQTVTATFTAVAQPTIAILVPAPNSLTSLTPVVSGTTTIGAAVTLLAPGGQTCTPTVDGAGNWSCNSLTLTGQVTLTAIARNVGGQATTTTTFTAIAAPTLAITAPGPNSLTSTTPLVSGTVTAGSTVTVLATGGQTCVATVVGSSWSCNSLTIPAGANTLTVVAANAGGSTTATTSFTAVAVPAITISEPVANTTTYLTPAVSGTATPNTSVTVLAAGNAACVVTVSGAGNWTCTSLTLTPGPQTVTAIVTNVGGTASATVSFTALNPPCTTPAALSLTPSSVTLNIGDATVISALGGSPGVLSWTINPATGITPATSGTGTSTGSLTFAVAGVYTLTYTATNSTLPPSCTTAQSVSATVNIVVTDPQAVISPKVILGGAYSTATSLMRDNLRSASLLPLVEPYSSSALAGTGFTHVGGGGETTTGSVLSVTGNDAIVDWVFVELRSPSSNTTVIATKSALLQRDGDVVDVDGVSPLRFSVGAGDYYVVVRHRNHLGVMTAATVPLTSTATTVDFTSPATTVYGTNAQQTINSIRALWPGNTNGADNVSGSLKRQIIYQGSNNDLSVVFSQVFLDSGNQSFVPTYIVQKYLTSDVNLDGLLKYQGADNDLQVIFATVLLYPANLSFLATYIVEEQIP</sequence>
<organism evidence="1 2">
    <name type="scientific">Arsenicibacter rosenii</name>
    <dbReference type="NCBI Taxonomy" id="1750698"/>
    <lineage>
        <taxon>Bacteria</taxon>
        <taxon>Pseudomonadati</taxon>
        <taxon>Bacteroidota</taxon>
        <taxon>Cytophagia</taxon>
        <taxon>Cytophagales</taxon>
        <taxon>Spirosomataceae</taxon>
        <taxon>Arsenicibacter</taxon>
    </lineage>
</organism>
<dbReference type="InterPro" id="IPR013783">
    <property type="entry name" value="Ig-like_fold"/>
</dbReference>
<evidence type="ECO:0008006" key="3">
    <source>
        <dbReference type="Google" id="ProtNLM"/>
    </source>
</evidence>
<comment type="caution">
    <text evidence="1">The sequence shown here is derived from an EMBL/GenBank/DDBJ whole genome shotgun (WGS) entry which is preliminary data.</text>
</comment>
<gene>
    <name evidence="1" type="ORF">BLX24_16375</name>
</gene>
<dbReference type="Gene3D" id="2.60.40.10">
    <property type="entry name" value="Immunoglobulins"/>
    <property type="match status" value="6"/>
</dbReference>
<reference evidence="1 2" key="1">
    <citation type="submission" date="2016-10" db="EMBL/GenBank/DDBJ databases">
        <title>Arsenicibacter rosenii gen. nov., sp. nov., an efficient arsenic-methylating bacterium isolated from an arsenic-contaminated paddy soil.</title>
        <authorList>
            <person name="Huang K."/>
        </authorList>
    </citation>
    <scope>NUCLEOTIDE SEQUENCE [LARGE SCALE GENOMIC DNA]</scope>
    <source>
        <strain evidence="1 2">SM-1</strain>
    </source>
</reference>
<evidence type="ECO:0000313" key="2">
    <source>
        <dbReference type="Proteomes" id="UP000181790"/>
    </source>
</evidence>
<dbReference type="Pfam" id="PF17963">
    <property type="entry name" value="Big_9"/>
    <property type="match status" value="1"/>
</dbReference>
<accession>A0A1S2VH64</accession>
<proteinExistence type="predicted"/>
<protein>
    <recommendedName>
        <fullName evidence="3">Ig-like domain-containing protein</fullName>
    </recommendedName>
</protein>
<evidence type="ECO:0000313" key="1">
    <source>
        <dbReference type="EMBL" id="OIN58101.1"/>
    </source>
</evidence>
<dbReference type="Proteomes" id="UP000181790">
    <property type="component" value="Unassembled WGS sequence"/>
</dbReference>
<name>A0A1S2VH64_9BACT</name>
<dbReference type="EMBL" id="MORL01000008">
    <property type="protein sequence ID" value="OIN58101.1"/>
    <property type="molecule type" value="Genomic_DNA"/>
</dbReference>
<keyword evidence="2" id="KW-1185">Reference proteome</keyword>